<evidence type="ECO:0000256" key="8">
    <source>
        <dbReference type="RuleBase" id="RU365088"/>
    </source>
</evidence>
<keyword evidence="6 8" id="KW-1133">Transmembrane helix</keyword>
<evidence type="ECO:0000256" key="6">
    <source>
        <dbReference type="ARBA" id="ARBA00022989"/>
    </source>
</evidence>
<accession>A0A1L6TFH7</accession>
<evidence type="ECO:0000256" key="3">
    <source>
        <dbReference type="ARBA" id="ARBA00022448"/>
    </source>
</evidence>
<evidence type="ECO:0000256" key="1">
    <source>
        <dbReference type="ARBA" id="ARBA00004651"/>
    </source>
</evidence>
<dbReference type="Gene3D" id="1.20.1720.10">
    <property type="entry name" value="Multidrug resistance protein D"/>
    <property type="match status" value="1"/>
</dbReference>
<dbReference type="GO" id="GO:1990961">
    <property type="term" value="P:xenobiotic detoxification by transmembrane export across the plasma membrane"/>
    <property type="evidence" value="ECO:0007669"/>
    <property type="project" value="InterPro"/>
</dbReference>
<feature type="transmembrane region" description="Helical" evidence="8">
    <location>
        <begin position="251"/>
        <end position="269"/>
    </location>
</feature>
<feature type="transmembrane region" description="Helical" evidence="8">
    <location>
        <begin position="162"/>
        <end position="184"/>
    </location>
</feature>
<keyword evidence="4" id="KW-1003">Cell membrane</keyword>
<dbReference type="CDD" id="cd17320">
    <property type="entry name" value="MFS_MdfA_MDR_like"/>
    <property type="match status" value="1"/>
</dbReference>
<feature type="transmembrane region" description="Helical" evidence="8">
    <location>
        <begin position="76"/>
        <end position="95"/>
    </location>
</feature>
<gene>
    <name evidence="9" type="ORF">KU39_3023</name>
</gene>
<evidence type="ECO:0000313" key="9">
    <source>
        <dbReference type="EMBL" id="ALB24196.1"/>
    </source>
</evidence>
<organism evidence="9 10">
    <name type="scientific">Piscirickettsia salmonis</name>
    <dbReference type="NCBI Taxonomy" id="1238"/>
    <lineage>
        <taxon>Bacteria</taxon>
        <taxon>Pseudomonadati</taxon>
        <taxon>Pseudomonadota</taxon>
        <taxon>Gammaproteobacteria</taxon>
        <taxon>Thiotrichales</taxon>
        <taxon>Piscirickettsiaceae</taxon>
        <taxon>Piscirickettsia</taxon>
    </lineage>
</organism>
<dbReference type="Proteomes" id="UP000029558">
    <property type="component" value="Chromosome"/>
</dbReference>
<dbReference type="EMBL" id="CP012508">
    <property type="protein sequence ID" value="ALB24196.1"/>
    <property type="molecule type" value="Genomic_DNA"/>
</dbReference>
<dbReference type="AlphaFoldDB" id="A0A1L6TFH7"/>
<evidence type="ECO:0000256" key="4">
    <source>
        <dbReference type="ARBA" id="ARBA00022475"/>
    </source>
</evidence>
<feature type="transmembrane region" description="Helical" evidence="8">
    <location>
        <begin position="375"/>
        <end position="393"/>
    </location>
</feature>
<feature type="transmembrane region" description="Helical" evidence="8">
    <location>
        <begin position="41"/>
        <end position="64"/>
    </location>
</feature>
<keyword evidence="3 8" id="KW-0813">Transport</keyword>
<proteinExistence type="inferred from homology"/>
<evidence type="ECO:0000256" key="2">
    <source>
        <dbReference type="ARBA" id="ARBA00006236"/>
    </source>
</evidence>
<dbReference type="NCBIfam" id="TIGR00710">
    <property type="entry name" value="efflux_Bcr_CflA"/>
    <property type="match status" value="1"/>
</dbReference>
<dbReference type="InterPro" id="IPR011701">
    <property type="entry name" value="MFS"/>
</dbReference>
<feature type="transmembrane region" description="Helical" evidence="8">
    <location>
        <begin position="342"/>
        <end position="363"/>
    </location>
</feature>
<feature type="transmembrane region" description="Helical" evidence="8">
    <location>
        <begin position="216"/>
        <end position="239"/>
    </location>
</feature>
<evidence type="ECO:0000313" key="10">
    <source>
        <dbReference type="Proteomes" id="UP000029558"/>
    </source>
</evidence>
<feature type="transmembrane region" description="Helical" evidence="8">
    <location>
        <begin position="134"/>
        <end position="156"/>
    </location>
</feature>
<feature type="transmembrane region" description="Helical" evidence="8">
    <location>
        <begin position="9"/>
        <end position="29"/>
    </location>
</feature>
<dbReference type="PANTHER" id="PTHR23502">
    <property type="entry name" value="MAJOR FACILITATOR SUPERFAMILY"/>
    <property type="match status" value="1"/>
</dbReference>
<dbReference type="GO" id="GO:0042910">
    <property type="term" value="F:xenobiotic transmembrane transporter activity"/>
    <property type="evidence" value="ECO:0007669"/>
    <property type="project" value="InterPro"/>
</dbReference>
<reference evidence="9 10" key="1">
    <citation type="journal article" date="2014" name="Genome Announc.">
        <title>Comparative Genome Analysis of Two Isolates of the Fish Pathogen Piscirickettsia salmonis from Different Hosts Reveals Major Differences in Virulence-Associated Secretion Systems.</title>
        <authorList>
            <person name="Bohle H."/>
            <person name="Henriquez P."/>
            <person name="Grothusen H."/>
            <person name="Navas E."/>
            <person name="Sandoval A."/>
            <person name="Bustamante F."/>
            <person name="Bustos P."/>
            <person name="Mancilla M."/>
        </authorList>
    </citation>
    <scope>NUCLEOTIDE SEQUENCE [LARGE SCALE GENOMIC DNA]</scope>
    <source>
        <strain evidence="10">B1-32597</strain>
    </source>
</reference>
<dbReference type="PROSITE" id="PS50850">
    <property type="entry name" value="MFS"/>
    <property type="match status" value="1"/>
</dbReference>
<dbReference type="InterPro" id="IPR004812">
    <property type="entry name" value="Efflux_drug-R_Bcr/CmlA"/>
</dbReference>
<feature type="transmembrane region" description="Helical" evidence="8">
    <location>
        <begin position="101"/>
        <end position="122"/>
    </location>
</feature>
<dbReference type="GO" id="GO:0005886">
    <property type="term" value="C:plasma membrane"/>
    <property type="evidence" value="ECO:0007669"/>
    <property type="project" value="UniProtKB-SubCell"/>
</dbReference>
<comment type="subcellular location">
    <subcellularLocation>
        <location evidence="8">Cell inner membrane</location>
        <topology evidence="8">Multi-pass membrane protein</topology>
    </subcellularLocation>
    <subcellularLocation>
        <location evidence="1">Cell membrane</location>
        <topology evidence="1">Multi-pass membrane protein</topology>
    </subcellularLocation>
</comment>
<sequence length="405" mass="44342">MYIQQRNKLNFILVIFGVIAAQAAVSLYLPSLPAIDHEWHLVSGQAQLTLSAFFLTFGVSQLFYGALSDHFGRKPLLLTGLVILVLSSVWAIYATSFHSLLAARLVQGAGGGALSVLARAIIRDLFHGDELRKAISILAIAASFTPALAPSLGGWLEDHFDWRSSFVILTVYSIILLVTIFSLFTETNQYQRQSNESIDFSKVVASYYFVTKNKLFWCYGFAILIGYLSLVICLANAPFLLEKKFGLSAEITGYLMFVQPGFFLVGNLLQHKLTDKISGDLFLKFGMVILGVIGLSFLLQGLFHSATLISVLLTLALAGFATSLILVNALAGVLLPFTENAGAAAALSGVLQMVGASFITALISNLHWTSIIDLGWIYLVLFSILYISLLFLHRIRLYSPSYKSS</sequence>
<dbReference type="RefSeq" id="WP_027242722.1">
    <property type="nucleotide sequence ID" value="NZ_CP012508.1"/>
</dbReference>
<dbReference type="PANTHER" id="PTHR23502:SF75">
    <property type="entry name" value="MULTIDRUG RESISTANCE PROTEIN D"/>
    <property type="match status" value="1"/>
</dbReference>
<dbReference type="SUPFAM" id="SSF103473">
    <property type="entry name" value="MFS general substrate transporter"/>
    <property type="match status" value="1"/>
</dbReference>
<feature type="transmembrane region" description="Helical" evidence="8">
    <location>
        <begin position="281"/>
        <end position="303"/>
    </location>
</feature>
<comment type="similarity">
    <text evidence="2 8">Belongs to the major facilitator superfamily. Bcr/CmlA family.</text>
</comment>
<dbReference type="InterPro" id="IPR020846">
    <property type="entry name" value="MFS_dom"/>
</dbReference>
<evidence type="ECO:0000256" key="5">
    <source>
        <dbReference type="ARBA" id="ARBA00022692"/>
    </source>
</evidence>
<keyword evidence="5 8" id="KW-0812">Transmembrane</keyword>
<keyword evidence="8" id="KW-0997">Cell inner membrane</keyword>
<protein>
    <recommendedName>
        <fullName evidence="8">Bcr/CflA family efflux transporter</fullName>
    </recommendedName>
</protein>
<keyword evidence="7 8" id="KW-0472">Membrane</keyword>
<evidence type="ECO:0000256" key="7">
    <source>
        <dbReference type="ARBA" id="ARBA00023136"/>
    </source>
</evidence>
<dbReference type="Pfam" id="PF07690">
    <property type="entry name" value="MFS_1"/>
    <property type="match status" value="1"/>
</dbReference>
<feature type="transmembrane region" description="Helical" evidence="8">
    <location>
        <begin position="309"/>
        <end position="335"/>
    </location>
</feature>
<name>A0A1L6TFH7_PISSA</name>
<dbReference type="InterPro" id="IPR036259">
    <property type="entry name" value="MFS_trans_sf"/>
</dbReference>